<evidence type="ECO:0000313" key="2">
    <source>
        <dbReference type="Proteomes" id="UP000031938"/>
    </source>
</evidence>
<dbReference type="AlphaFoldDB" id="A0A0C2VIL0"/>
<sequence length="38" mass="4441">MLLELKSTNFQADFNIKRLGRTIINRTAQQVFLVYLKG</sequence>
<dbReference type="PATRIC" id="fig|889306.3.peg.3682"/>
<accession>A0A0C2VIL0</accession>
<proteinExistence type="predicted"/>
<evidence type="ECO:0000313" key="1">
    <source>
        <dbReference type="EMBL" id="KIL43843.1"/>
    </source>
</evidence>
<comment type="caution">
    <text evidence="1">The sequence shown here is derived from an EMBL/GenBank/DDBJ whole genome shotgun (WGS) entry which is preliminary data.</text>
</comment>
<name>A0A0C2VIL0_9BACL</name>
<keyword evidence="2" id="KW-1185">Reference proteome</keyword>
<dbReference type="EMBL" id="JXRP01000020">
    <property type="protein sequence ID" value="KIL43843.1"/>
    <property type="molecule type" value="Genomic_DNA"/>
</dbReference>
<dbReference type="Proteomes" id="UP000031938">
    <property type="component" value="Unassembled WGS sequence"/>
</dbReference>
<organism evidence="1 2">
    <name type="scientific">Jeotgalibacillus soli</name>
    <dbReference type="NCBI Taxonomy" id="889306"/>
    <lineage>
        <taxon>Bacteria</taxon>
        <taxon>Bacillati</taxon>
        <taxon>Bacillota</taxon>
        <taxon>Bacilli</taxon>
        <taxon>Bacillales</taxon>
        <taxon>Caryophanaceae</taxon>
        <taxon>Jeotgalibacillus</taxon>
    </lineage>
</organism>
<protein>
    <submittedName>
        <fullName evidence="1">Uncharacterized protein</fullName>
    </submittedName>
</protein>
<gene>
    <name evidence="1" type="ORF">KP78_36670</name>
</gene>
<reference evidence="1 2" key="1">
    <citation type="submission" date="2015-01" db="EMBL/GenBank/DDBJ databases">
        <title>Genome sequencing of Jeotgalibacillus soli.</title>
        <authorList>
            <person name="Goh K.M."/>
            <person name="Chan K.-G."/>
            <person name="Yaakop A.S."/>
            <person name="Ee R."/>
            <person name="Gan H.M."/>
            <person name="Chan C.S."/>
        </authorList>
    </citation>
    <scope>NUCLEOTIDE SEQUENCE [LARGE SCALE GENOMIC DNA]</scope>
    <source>
        <strain evidence="1 2">P9</strain>
    </source>
</reference>